<dbReference type="GO" id="GO:0005975">
    <property type="term" value="P:carbohydrate metabolic process"/>
    <property type="evidence" value="ECO:0007669"/>
    <property type="project" value="InterPro"/>
</dbReference>
<dbReference type="HOGENOM" id="CLU_004542_4_1_14"/>
<dbReference type="Gene3D" id="3.40.50.1700">
    <property type="entry name" value="Glycoside hydrolase family 3 C-terminal domain"/>
    <property type="match status" value="1"/>
</dbReference>
<dbReference type="Pfam" id="PF00933">
    <property type="entry name" value="Glyco_hydro_3"/>
    <property type="match status" value="1"/>
</dbReference>
<sequence>MYDDKINSILEVLTLEEKVSLLIGEDHWRIKAIPKTDLKAVVFSDGPNGLRKEVSTKKQTFMAQSEKAVCYPSLALLGSSFNRDLIYQVGKMIAKEARDQSVDVLLAPGANLKRNPLCGRNFEYFSEDPYLSSECAINYINGVQSEDVMACLKHFILNNNENNRMVSNSIIDDRSLHEVYLNQFKRTITKAKPAALMTSYNKVNGSYVCETDLLKKEIREKLNYKGLVMTDWQAMNDRVASYKHGLDLEMPGGFKPTQIIKAVKNKTLDEKVIDEAVCRIIHTAIQADKNRKPSEFSVLEARKLAKIAAIESFVLLKNNGVLPFKTDKQIALIGKLAKKPRYQGAGSSRVNPREVVSLYDEFIRNGKRFEYAYGYEETTEAVDEALIEEAVTKSRNKSLVVVVLGLYEKEESEGFDRTHLNLPINQLKLMERLIVECKNIVCVIETGSSVLLPFEAGVDAIMLSYFSGEMGDAGLYDVLTGKFSPSGRLQETFLYDLNDLESTKYFNQGINSYYKEGIYVGYKDLLSLGKKSHYPFGFGCSYAKFGYQYVGVDKDIEKLTFRVLVTNTSNIDSKEVIQIYMGKKDSKIYRETYRLVGFNKQMVRQKTTVEFQIDVLLDDLMCYMTTTKQMCLEEGSYEFYIGTSSSNHFKEVSINLAGHSFDQNPNTYPIQMTTKEYLTYFSQPIVENNITSKYHANTTFEDISDRLLGKVLLSVAIKKIKKMSKDDLTVHMMTKAMKAMPLRSLESSTNGFFNQNRVSGLVLMLNRKRILGLIKIIKG</sequence>
<dbReference type="STRING" id="61635.BN85304390"/>
<protein>
    <submittedName>
        <fullName evidence="4">Beta-glucosidase-related glycosidase</fullName>
        <ecNumber evidence="4">3.2.1.21</ecNumber>
    </submittedName>
</protein>
<dbReference type="InterPro" id="IPR050288">
    <property type="entry name" value="Cellulose_deg_GH3"/>
</dbReference>
<organism evidence="4 5">
    <name type="scientific">Acholeplasma brassicae</name>
    <dbReference type="NCBI Taxonomy" id="61635"/>
    <lineage>
        <taxon>Bacteria</taxon>
        <taxon>Bacillati</taxon>
        <taxon>Mycoplasmatota</taxon>
        <taxon>Mollicutes</taxon>
        <taxon>Acholeplasmatales</taxon>
        <taxon>Acholeplasmataceae</taxon>
        <taxon>Acholeplasma</taxon>
    </lineage>
</organism>
<evidence type="ECO:0000256" key="2">
    <source>
        <dbReference type="ARBA" id="ARBA00022801"/>
    </source>
</evidence>
<proteinExistence type="inferred from homology"/>
<dbReference type="InterPro" id="IPR026891">
    <property type="entry name" value="Fn3-like"/>
</dbReference>
<dbReference type="InterPro" id="IPR013783">
    <property type="entry name" value="Ig-like_fold"/>
</dbReference>
<dbReference type="EC" id="3.2.1.21" evidence="4"/>
<keyword evidence="4" id="KW-0326">Glycosidase</keyword>
<dbReference type="InterPro" id="IPR017853">
    <property type="entry name" value="GH"/>
</dbReference>
<dbReference type="Gene3D" id="2.60.40.10">
    <property type="entry name" value="Immunoglobulins"/>
    <property type="match status" value="1"/>
</dbReference>
<dbReference type="Gene3D" id="3.20.20.300">
    <property type="entry name" value="Glycoside hydrolase, family 3, N-terminal domain"/>
    <property type="match status" value="1"/>
</dbReference>
<reference evidence="4 5" key="1">
    <citation type="journal article" date="2013" name="J. Mol. Microbiol. Biotechnol.">
        <title>Analysis of the Complete Genomes of Acholeplasma brassicae , A. palmae and A. laidlawii and Their Comparison to the Obligate Parasites from ' Candidatus Phytoplasma'.</title>
        <authorList>
            <person name="Kube M."/>
            <person name="Siewert C."/>
            <person name="Migdoll A.M."/>
            <person name="Duduk B."/>
            <person name="Holz S."/>
            <person name="Rabus R."/>
            <person name="Seemuller E."/>
            <person name="Mitrovic J."/>
            <person name="Muller I."/>
            <person name="Buttner C."/>
            <person name="Reinhardt R."/>
        </authorList>
    </citation>
    <scope>NUCLEOTIDE SEQUENCE [LARGE SCALE GENOMIC DNA]</scope>
    <source>
        <strain evidence="5">0502</strain>
    </source>
</reference>
<accession>U4KMR7</accession>
<dbReference type="KEGG" id="abra:BN85304390"/>
<dbReference type="EMBL" id="FO681348">
    <property type="protein sequence ID" value="CCV65460.1"/>
    <property type="molecule type" value="Genomic_DNA"/>
</dbReference>
<evidence type="ECO:0000256" key="1">
    <source>
        <dbReference type="ARBA" id="ARBA00005336"/>
    </source>
</evidence>
<dbReference type="PRINTS" id="PR00133">
    <property type="entry name" value="GLHYDRLASE3"/>
</dbReference>
<dbReference type="InterPro" id="IPR002772">
    <property type="entry name" value="Glyco_hydro_3_C"/>
</dbReference>
<gene>
    <name evidence="4" type="primary">bglX</name>
    <name evidence="4" type="ORF">BN85304390</name>
</gene>
<keyword evidence="5" id="KW-1185">Reference proteome</keyword>
<dbReference type="GO" id="GO:0008422">
    <property type="term" value="F:beta-glucosidase activity"/>
    <property type="evidence" value="ECO:0007669"/>
    <property type="project" value="UniProtKB-EC"/>
</dbReference>
<dbReference type="AlphaFoldDB" id="U4KMR7"/>
<dbReference type="Pfam" id="PF14310">
    <property type="entry name" value="Fn3-like"/>
    <property type="match status" value="1"/>
</dbReference>
<dbReference type="OrthoDB" id="9805821at2"/>
<evidence type="ECO:0000259" key="3">
    <source>
        <dbReference type="SMART" id="SM01217"/>
    </source>
</evidence>
<dbReference type="Proteomes" id="UP000032737">
    <property type="component" value="Chromosome"/>
</dbReference>
<feature type="domain" description="Fibronectin type III-like" evidence="3">
    <location>
        <begin position="575"/>
        <end position="645"/>
    </location>
</feature>
<evidence type="ECO:0000313" key="4">
    <source>
        <dbReference type="EMBL" id="CCV65460.1"/>
    </source>
</evidence>
<evidence type="ECO:0000313" key="5">
    <source>
        <dbReference type="Proteomes" id="UP000032737"/>
    </source>
</evidence>
<dbReference type="InterPro" id="IPR001764">
    <property type="entry name" value="Glyco_hydro_3_N"/>
</dbReference>
<keyword evidence="2 4" id="KW-0378">Hydrolase</keyword>
<dbReference type="PANTHER" id="PTHR42715:SF10">
    <property type="entry name" value="BETA-GLUCOSIDASE"/>
    <property type="match status" value="1"/>
</dbReference>
<dbReference type="SUPFAM" id="SSF51445">
    <property type="entry name" value="(Trans)glycosidases"/>
    <property type="match status" value="1"/>
</dbReference>
<comment type="similarity">
    <text evidence="1">Belongs to the glycosyl hydrolase 3 family.</text>
</comment>
<dbReference type="InterPro" id="IPR036962">
    <property type="entry name" value="Glyco_hydro_3_N_sf"/>
</dbReference>
<dbReference type="SUPFAM" id="SSF52279">
    <property type="entry name" value="Beta-D-glucan exohydrolase, C-terminal domain"/>
    <property type="match status" value="1"/>
</dbReference>
<dbReference type="InterPro" id="IPR036881">
    <property type="entry name" value="Glyco_hydro_3_C_sf"/>
</dbReference>
<dbReference type="SMART" id="SM01217">
    <property type="entry name" value="Fn3_like"/>
    <property type="match status" value="1"/>
</dbReference>
<dbReference type="RefSeq" id="WP_030004319.1">
    <property type="nucleotide sequence ID" value="NC_022549.1"/>
</dbReference>
<dbReference type="PANTHER" id="PTHR42715">
    <property type="entry name" value="BETA-GLUCOSIDASE"/>
    <property type="match status" value="1"/>
</dbReference>
<dbReference type="Pfam" id="PF01915">
    <property type="entry name" value="Glyco_hydro_3_C"/>
    <property type="match status" value="1"/>
</dbReference>
<name>U4KMR7_9MOLU</name>